<organism evidence="1 2">
    <name type="scientific">Skermania pinensis</name>
    <dbReference type="NCBI Taxonomy" id="39122"/>
    <lineage>
        <taxon>Bacteria</taxon>
        <taxon>Bacillati</taxon>
        <taxon>Actinomycetota</taxon>
        <taxon>Actinomycetes</taxon>
        <taxon>Mycobacteriales</taxon>
        <taxon>Gordoniaceae</taxon>
        <taxon>Skermania</taxon>
    </lineage>
</organism>
<sequence length="307" mass="33309">MADTARNDPEVVARLAQDLQRYLREADTADAAVESAVQRVEARIIQETSRRRGVMDAARRAYEQCCGNPDADCSPLQRALDRATDAWAAALRAHRMFNEAGAEFEPGSVRFKRVRHELVTETNRLLGAIRRDLDQYNRGSAAIARDLGGAAIAVAADGRAAAVSGLGSTAVASAVTAGPGFPPGYAMVNLSSVDLSDSTVTGPESFTKPDVSPADLEWAFNAFEEVVRPALRRGKGLDYFRERDQNEGGRFGARSYADTYVGFFDNNNAVVLERRPDGTFGVANGYHRIWVAQRMGLTDIPALVIRG</sequence>
<dbReference type="RefSeq" id="WP_066466727.1">
    <property type="nucleotide sequence ID" value="NZ_CBCRUZ010000003.1"/>
</dbReference>
<proteinExistence type="predicted"/>
<dbReference type="InterPro" id="IPR036086">
    <property type="entry name" value="ParB/Sulfiredoxin_sf"/>
</dbReference>
<dbReference type="Proteomes" id="UP000887023">
    <property type="component" value="Chromosome"/>
</dbReference>
<name>A0ABX8S9C6_9ACTN</name>
<evidence type="ECO:0000313" key="2">
    <source>
        <dbReference type="Proteomes" id="UP000887023"/>
    </source>
</evidence>
<protein>
    <submittedName>
        <fullName evidence="1">ParB/RepB/Spo0J family partition protein</fullName>
    </submittedName>
</protein>
<gene>
    <name evidence="1" type="ORF">KV203_03230</name>
</gene>
<reference evidence="1" key="1">
    <citation type="submission" date="2021-07" db="EMBL/GenBank/DDBJ databases">
        <title>Candidatus Kaistella beijingensis sp. nov. isolated from a municipal wastewater treatment plant is involved in sludge foaming.</title>
        <authorList>
            <person name="Song Y."/>
            <person name="Liu S.-J."/>
        </authorList>
    </citation>
    <scope>NUCLEOTIDE SEQUENCE</scope>
    <source>
        <strain evidence="1">DSM 43998</strain>
    </source>
</reference>
<accession>A0ABX8S9C6</accession>
<keyword evidence="2" id="KW-1185">Reference proteome</keyword>
<dbReference type="SUPFAM" id="SSF110849">
    <property type="entry name" value="ParB/Sulfiredoxin"/>
    <property type="match status" value="1"/>
</dbReference>
<dbReference type="EMBL" id="CP079105">
    <property type="protein sequence ID" value="QXQ14444.1"/>
    <property type="molecule type" value="Genomic_DNA"/>
</dbReference>
<evidence type="ECO:0000313" key="1">
    <source>
        <dbReference type="EMBL" id="QXQ14444.1"/>
    </source>
</evidence>